<evidence type="ECO:0000313" key="2">
    <source>
        <dbReference type="Proteomes" id="UP000044071"/>
    </source>
</evidence>
<evidence type="ECO:0000313" key="1">
    <source>
        <dbReference type="EMBL" id="CDZ77559.1"/>
    </source>
</evidence>
<reference evidence="1 2" key="1">
    <citation type="submission" date="2014-06" db="EMBL/GenBank/DDBJ databases">
        <authorList>
            <person name="Urmite Genomes Urmite Genomes"/>
        </authorList>
    </citation>
    <scope>NUCLEOTIDE SEQUENCE [LARGE SCALE GENOMIC DNA]</scope>
</reference>
<dbReference type="AlphaFoldDB" id="A0A078L0I5"/>
<sequence>MSTMANLAGYQENIDKCNKINECLPKLCLEIRELQMVADHFTRNKDLESSLQLLSSISTLDRGNNNEEKITFVYKYQECLVLGLNQLAQFFQKFKYPEALNEKQRDAFGAIATNIAISQQTISNIATN</sequence>
<gene>
    <name evidence="1" type="ORF">BN59_01842</name>
</gene>
<protein>
    <submittedName>
        <fullName evidence="1">Uncharacterized protein</fullName>
    </submittedName>
</protein>
<keyword evidence="2" id="KW-1185">Reference proteome</keyword>
<accession>A0A078L0I5</accession>
<name>A0A078L0I5_9GAMM</name>
<dbReference type="EMBL" id="CCSB01000002">
    <property type="protein sequence ID" value="CDZ77559.1"/>
    <property type="molecule type" value="Genomic_DNA"/>
</dbReference>
<dbReference type="Proteomes" id="UP000044071">
    <property type="component" value="Unassembled WGS sequence"/>
</dbReference>
<organism evidence="1 2">
    <name type="scientific">Legionella massiliensis</name>
    <dbReference type="NCBI Taxonomy" id="1034943"/>
    <lineage>
        <taxon>Bacteria</taxon>
        <taxon>Pseudomonadati</taxon>
        <taxon>Pseudomonadota</taxon>
        <taxon>Gammaproteobacteria</taxon>
        <taxon>Legionellales</taxon>
        <taxon>Legionellaceae</taxon>
        <taxon>Legionella</taxon>
    </lineage>
</organism>
<proteinExistence type="predicted"/>
<dbReference type="RefSeq" id="WP_043874076.1">
    <property type="nucleotide sequence ID" value="NZ_CCVW01000002.1"/>
</dbReference>